<dbReference type="Gene3D" id="3.30.750.24">
    <property type="entry name" value="STAS domain"/>
    <property type="match status" value="1"/>
</dbReference>
<dbReference type="SUPFAM" id="SSF52091">
    <property type="entry name" value="SpoIIaa-like"/>
    <property type="match status" value="1"/>
</dbReference>
<sequence length="138" mass="14957">MRHLSTVDLKVEDSSGVTIVHFPEEVDVVNAPAIRERVLRLLNSGISEMILDLTGTRFLDSAGLHTIVRAHGRSTALSVPLSVAIPEEGTVRRVFDLTAMARLVPTTIGLPDSRRTAAAPPLSCSAAGTRRRGRKPRR</sequence>
<dbReference type="CDD" id="cd07043">
    <property type="entry name" value="STAS_anti-anti-sigma_factors"/>
    <property type="match status" value="1"/>
</dbReference>
<dbReference type="PANTHER" id="PTHR33495:SF2">
    <property type="entry name" value="ANTI-SIGMA FACTOR ANTAGONIST TM_1081-RELATED"/>
    <property type="match status" value="1"/>
</dbReference>
<evidence type="ECO:0000259" key="4">
    <source>
        <dbReference type="PROSITE" id="PS50801"/>
    </source>
</evidence>
<reference evidence="6" key="1">
    <citation type="journal article" date="2019" name="Int. J. Syst. Evol. Microbiol.">
        <title>The Global Catalogue of Microorganisms (GCM) 10K type strain sequencing project: providing services to taxonomists for standard genome sequencing and annotation.</title>
        <authorList>
            <consortium name="The Broad Institute Genomics Platform"/>
            <consortium name="The Broad Institute Genome Sequencing Center for Infectious Disease"/>
            <person name="Wu L."/>
            <person name="Ma J."/>
        </authorList>
    </citation>
    <scope>NUCLEOTIDE SEQUENCE [LARGE SCALE GENOMIC DNA]</scope>
    <source>
        <strain evidence="6">JCM 17939</strain>
    </source>
</reference>
<gene>
    <name evidence="5" type="ORF">GCM10023196_026420</name>
</gene>
<dbReference type="EMBL" id="BAABHK010000003">
    <property type="protein sequence ID" value="GAA4624795.1"/>
    <property type="molecule type" value="Genomic_DNA"/>
</dbReference>
<name>A0ABP8U9W6_9ACTN</name>
<organism evidence="5 6">
    <name type="scientific">Actinoallomurus vinaceus</name>
    <dbReference type="NCBI Taxonomy" id="1080074"/>
    <lineage>
        <taxon>Bacteria</taxon>
        <taxon>Bacillati</taxon>
        <taxon>Actinomycetota</taxon>
        <taxon>Actinomycetes</taxon>
        <taxon>Streptosporangiales</taxon>
        <taxon>Thermomonosporaceae</taxon>
        <taxon>Actinoallomurus</taxon>
    </lineage>
</organism>
<comment type="similarity">
    <text evidence="1 2">Belongs to the anti-sigma-factor antagonist family.</text>
</comment>
<dbReference type="NCBIfam" id="TIGR00377">
    <property type="entry name" value="ant_ant_sig"/>
    <property type="match status" value="1"/>
</dbReference>
<evidence type="ECO:0000313" key="6">
    <source>
        <dbReference type="Proteomes" id="UP001501442"/>
    </source>
</evidence>
<comment type="caution">
    <text evidence="5">The sequence shown here is derived from an EMBL/GenBank/DDBJ whole genome shotgun (WGS) entry which is preliminary data.</text>
</comment>
<dbReference type="InterPro" id="IPR036513">
    <property type="entry name" value="STAS_dom_sf"/>
</dbReference>
<evidence type="ECO:0000256" key="1">
    <source>
        <dbReference type="ARBA" id="ARBA00009013"/>
    </source>
</evidence>
<dbReference type="PROSITE" id="PS50801">
    <property type="entry name" value="STAS"/>
    <property type="match status" value="1"/>
</dbReference>
<feature type="compositionally biased region" description="Basic residues" evidence="3">
    <location>
        <begin position="129"/>
        <end position="138"/>
    </location>
</feature>
<proteinExistence type="inferred from homology"/>
<dbReference type="Pfam" id="PF01740">
    <property type="entry name" value="STAS"/>
    <property type="match status" value="1"/>
</dbReference>
<evidence type="ECO:0000256" key="2">
    <source>
        <dbReference type="RuleBase" id="RU003749"/>
    </source>
</evidence>
<evidence type="ECO:0000313" key="5">
    <source>
        <dbReference type="EMBL" id="GAA4624795.1"/>
    </source>
</evidence>
<dbReference type="InterPro" id="IPR003658">
    <property type="entry name" value="Anti-sigma_ant"/>
</dbReference>
<keyword evidence="6" id="KW-1185">Reference proteome</keyword>
<dbReference type="RefSeq" id="WP_345431024.1">
    <property type="nucleotide sequence ID" value="NZ_BAABHK010000003.1"/>
</dbReference>
<evidence type="ECO:0000256" key="3">
    <source>
        <dbReference type="SAM" id="MobiDB-lite"/>
    </source>
</evidence>
<dbReference type="PANTHER" id="PTHR33495">
    <property type="entry name" value="ANTI-SIGMA FACTOR ANTAGONIST TM_1081-RELATED-RELATED"/>
    <property type="match status" value="1"/>
</dbReference>
<feature type="domain" description="STAS" evidence="4">
    <location>
        <begin position="7"/>
        <end position="100"/>
    </location>
</feature>
<feature type="region of interest" description="Disordered" evidence="3">
    <location>
        <begin position="112"/>
        <end position="138"/>
    </location>
</feature>
<dbReference type="Proteomes" id="UP001501442">
    <property type="component" value="Unassembled WGS sequence"/>
</dbReference>
<dbReference type="InterPro" id="IPR002645">
    <property type="entry name" value="STAS_dom"/>
</dbReference>
<accession>A0ABP8U9W6</accession>
<protein>
    <recommendedName>
        <fullName evidence="2">Anti-sigma factor antagonist</fullName>
    </recommendedName>
</protein>